<proteinExistence type="predicted"/>
<protein>
    <submittedName>
        <fullName evidence="1">Uncharacterized protein</fullName>
    </submittedName>
</protein>
<comment type="caution">
    <text evidence="1">The sequence shown here is derived from an EMBL/GenBank/DDBJ whole genome shotgun (WGS) entry which is preliminary data.</text>
</comment>
<reference evidence="1 2" key="1">
    <citation type="submission" date="2023-01" db="EMBL/GenBank/DDBJ databases">
        <title>Analysis of 21 Apiospora genomes using comparative genomics revels a genus with tremendous synthesis potential of carbohydrate active enzymes and secondary metabolites.</title>
        <authorList>
            <person name="Sorensen T."/>
        </authorList>
    </citation>
    <scope>NUCLEOTIDE SEQUENCE [LARGE SCALE GENOMIC DNA]</scope>
    <source>
        <strain evidence="1 2">CBS 83171</strain>
    </source>
</reference>
<keyword evidence="2" id="KW-1185">Reference proteome</keyword>
<dbReference type="EMBL" id="JAQQWM010000005">
    <property type="protein sequence ID" value="KAK8063123.1"/>
    <property type="molecule type" value="Genomic_DNA"/>
</dbReference>
<name>A0ABR1UZ98_9PEZI</name>
<evidence type="ECO:0000313" key="2">
    <source>
        <dbReference type="Proteomes" id="UP001446871"/>
    </source>
</evidence>
<sequence length="106" mass="12434">MRIPEREQRVWAFFHKKGLNSCLDVPRAPAANFNWTKLQTQAEYARTSAGKTQLTFQLSRERKAPFPSVVAFPLRWVPNGKKYRLYCWLHRHEKPAGGNTTTWCTR</sequence>
<gene>
    <name evidence="1" type="ORF">PG996_007775</name>
</gene>
<accession>A0ABR1UZ98</accession>
<dbReference type="Proteomes" id="UP001446871">
    <property type="component" value="Unassembled WGS sequence"/>
</dbReference>
<evidence type="ECO:0000313" key="1">
    <source>
        <dbReference type="EMBL" id="KAK8063123.1"/>
    </source>
</evidence>
<organism evidence="1 2">
    <name type="scientific">Apiospora saccharicola</name>
    <dbReference type="NCBI Taxonomy" id="335842"/>
    <lineage>
        <taxon>Eukaryota</taxon>
        <taxon>Fungi</taxon>
        <taxon>Dikarya</taxon>
        <taxon>Ascomycota</taxon>
        <taxon>Pezizomycotina</taxon>
        <taxon>Sordariomycetes</taxon>
        <taxon>Xylariomycetidae</taxon>
        <taxon>Amphisphaeriales</taxon>
        <taxon>Apiosporaceae</taxon>
        <taxon>Apiospora</taxon>
    </lineage>
</organism>